<sequence>MLPHFQDQIMRTVPHPSIDSPATSDCPQNVLNASSTDDLMFWIGTLPLAVFFTSIAICNEWPGYRSYSVVCRSGIPADTIGGNITGLYQKLTACYGIIGCTSI</sequence>
<name>A0ACB9NTS6_9MYRT</name>
<protein>
    <submittedName>
        <fullName evidence="1">Uncharacterized protein</fullName>
    </submittedName>
</protein>
<comment type="caution">
    <text evidence="1">The sequence shown here is derived from an EMBL/GenBank/DDBJ whole genome shotgun (WGS) entry which is preliminary data.</text>
</comment>
<reference evidence="2" key="1">
    <citation type="journal article" date="2023" name="Front. Plant Sci.">
        <title>Chromosomal-level genome assembly of Melastoma candidum provides insights into trichome evolution.</title>
        <authorList>
            <person name="Zhong Y."/>
            <person name="Wu W."/>
            <person name="Sun C."/>
            <person name="Zou P."/>
            <person name="Liu Y."/>
            <person name="Dai S."/>
            <person name="Zhou R."/>
        </authorList>
    </citation>
    <scope>NUCLEOTIDE SEQUENCE [LARGE SCALE GENOMIC DNA]</scope>
</reference>
<dbReference type="Proteomes" id="UP001057402">
    <property type="component" value="Chromosome 7"/>
</dbReference>
<proteinExistence type="predicted"/>
<organism evidence="1 2">
    <name type="scientific">Melastoma candidum</name>
    <dbReference type="NCBI Taxonomy" id="119954"/>
    <lineage>
        <taxon>Eukaryota</taxon>
        <taxon>Viridiplantae</taxon>
        <taxon>Streptophyta</taxon>
        <taxon>Embryophyta</taxon>
        <taxon>Tracheophyta</taxon>
        <taxon>Spermatophyta</taxon>
        <taxon>Magnoliopsida</taxon>
        <taxon>eudicotyledons</taxon>
        <taxon>Gunneridae</taxon>
        <taxon>Pentapetalae</taxon>
        <taxon>rosids</taxon>
        <taxon>malvids</taxon>
        <taxon>Myrtales</taxon>
        <taxon>Melastomataceae</taxon>
        <taxon>Melastomatoideae</taxon>
        <taxon>Melastomateae</taxon>
        <taxon>Melastoma</taxon>
    </lineage>
</organism>
<evidence type="ECO:0000313" key="1">
    <source>
        <dbReference type="EMBL" id="KAI4339923.1"/>
    </source>
</evidence>
<accession>A0ACB9NTS6</accession>
<gene>
    <name evidence="1" type="ORF">MLD38_024808</name>
</gene>
<dbReference type="EMBL" id="CM042886">
    <property type="protein sequence ID" value="KAI4339923.1"/>
    <property type="molecule type" value="Genomic_DNA"/>
</dbReference>
<keyword evidence="2" id="KW-1185">Reference proteome</keyword>
<evidence type="ECO:0000313" key="2">
    <source>
        <dbReference type="Proteomes" id="UP001057402"/>
    </source>
</evidence>